<dbReference type="InterPro" id="IPR036318">
    <property type="entry name" value="FAD-bd_PCMH-like_sf"/>
</dbReference>
<dbReference type="EMBL" id="SWLB01000018">
    <property type="protein sequence ID" value="KAF3326888.1"/>
    <property type="molecule type" value="Genomic_DNA"/>
</dbReference>
<dbReference type="InterPro" id="IPR016164">
    <property type="entry name" value="FAD-linked_Oxase-like_C"/>
</dbReference>
<dbReference type="GO" id="GO:0071949">
    <property type="term" value="F:FAD binding"/>
    <property type="evidence" value="ECO:0007669"/>
    <property type="project" value="InterPro"/>
</dbReference>
<feature type="domain" description="FAD-binding PCMH-type" evidence="10">
    <location>
        <begin position="55"/>
        <end position="233"/>
    </location>
</feature>
<dbReference type="PANTHER" id="PTHR13878:SF161">
    <property type="entry name" value="CYTOKININ DEHYDROGENASE 2"/>
    <property type="match status" value="1"/>
</dbReference>
<dbReference type="Pfam" id="PF01565">
    <property type="entry name" value="FAD_binding_4"/>
    <property type="match status" value="1"/>
</dbReference>
<dbReference type="OrthoDB" id="415825at2759"/>
<dbReference type="PANTHER" id="PTHR13878">
    <property type="entry name" value="GULONOLACTONE OXIDASE"/>
    <property type="match status" value="1"/>
</dbReference>
<dbReference type="SUPFAM" id="SSF56176">
    <property type="entry name" value="FAD-binding/transporter-associated domain-like"/>
    <property type="match status" value="1"/>
</dbReference>
<dbReference type="InterPro" id="IPR016167">
    <property type="entry name" value="FAD-bd_PCMH_sub1"/>
</dbReference>
<evidence type="ECO:0000259" key="10">
    <source>
        <dbReference type="PROSITE" id="PS51387"/>
    </source>
</evidence>
<comment type="caution">
    <text evidence="11">The sequence shown here is derived from an EMBL/GenBank/DDBJ whole genome shotgun (WGS) entry which is preliminary data.</text>
</comment>
<evidence type="ECO:0000313" key="11">
    <source>
        <dbReference type="EMBL" id="KAF3326888.1"/>
    </source>
</evidence>
<evidence type="ECO:0000256" key="6">
    <source>
        <dbReference type="ARBA" id="ARBA00022827"/>
    </source>
</evidence>
<keyword evidence="12" id="KW-1185">Reference proteome</keyword>
<sequence length="524" mass="59053">MPRPITISFTSLFITTLFISTFSLPQELFALDFSSKLRTDKQSLMSVASDFGNLTESIPATVFYPSSPHDIAAVISFSYTNSAPLFISPRGHGHSINGQTSCPDGMVIHMESLGQDRTDRINVSVANRYVDVGGEQLWIDVLNAARRHGLGVNSWTDYLYLTVGGTLSVGGISGQTFQHGPQISNVLELDVITGTGEQVTCSKTRNRDLFNAVLGGLGQFGIITRARIPLSPAPEKVKWVRLMYTDIVTFTRDQERLISVDENEWLSGFLNYLEGSLLLEQGLIDSWRSSSFFSKNDTERIVQLTAKHRLTALYYLEVVVGYDEDIATEVDQELDLLLDDLSFVPGFAFAQEVTYVEFLDRVHDGEVKLQEAGQWQVPHPWLNLFVPKSRILDFDAGVLKGILGKDKAMGPILIYPMNKNKWDSEMSAMIPDEEVFYAIGILRSATRDKLEKMVDQNKKILEFCTIEGIAFKQYMPHYRTKEGWMKHFGSKWDKFVELKMKYDPKGILAPGLKIYTSLLEDNYI</sequence>
<dbReference type="PROSITE" id="PS00862">
    <property type="entry name" value="OX2_COVAL_FAD"/>
    <property type="match status" value="1"/>
</dbReference>
<keyword evidence="6" id="KW-0274">FAD</keyword>
<keyword evidence="7" id="KW-0560">Oxidoreductase</keyword>
<accession>A0A833QXR1</accession>
<evidence type="ECO:0000256" key="3">
    <source>
        <dbReference type="ARBA" id="ARBA00011245"/>
    </source>
</evidence>
<dbReference type="InterPro" id="IPR016166">
    <property type="entry name" value="FAD-bd_PCMH"/>
</dbReference>
<comment type="subunit">
    <text evidence="3">Monomer.</text>
</comment>
<keyword evidence="9" id="KW-0732">Signal</keyword>
<name>A0A833QXR1_9POAL</name>
<evidence type="ECO:0000256" key="8">
    <source>
        <dbReference type="ARBA" id="ARBA00048224"/>
    </source>
</evidence>
<comment type="similarity">
    <text evidence="2">Belongs to the oxygen-dependent FAD-linked oxidoreductase family.</text>
</comment>
<organism evidence="11 12">
    <name type="scientific">Carex littledalei</name>
    <dbReference type="NCBI Taxonomy" id="544730"/>
    <lineage>
        <taxon>Eukaryota</taxon>
        <taxon>Viridiplantae</taxon>
        <taxon>Streptophyta</taxon>
        <taxon>Embryophyta</taxon>
        <taxon>Tracheophyta</taxon>
        <taxon>Spermatophyta</taxon>
        <taxon>Magnoliopsida</taxon>
        <taxon>Liliopsida</taxon>
        <taxon>Poales</taxon>
        <taxon>Cyperaceae</taxon>
        <taxon>Cyperoideae</taxon>
        <taxon>Cariceae</taxon>
        <taxon>Carex</taxon>
        <taxon>Carex subgen. Euthyceras</taxon>
    </lineage>
</organism>
<gene>
    <name evidence="11" type="ORF">FCM35_KLT08518</name>
</gene>
<evidence type="ECO:0000256" key="1">
    <source>
        <dbReference type="ARBA" id="ARBA00001974"/>
    </source>
</evidence>
<evidence type="ECO:0000256" key="9">
    <source>
        <dbReference type="SAM" id="SignalP"/>
    </source>
</evidence>
<evidence type="ECO:0000256" key="2">
    <source>
        <dbReference type="ARBA" id="ARBA00005466"/>
    </source>
</evidence>
<dbReference type="GO" id="GO:0019139">
    <property type="term" value="F:cytokinin dehydrogenase activity"/>
    <property type="evidence" value="ECO:0007669"/>
    <property type="project" value="UniProtKB-EC"/>
</dbReference>
<dbReference type="InterPro" id="IPR006093">
    <property type="entry name" value="Oxy_OxRdtase_FAD_BS"/>
</dbReference>
<evidence type="ECO:0000256" key="4">
    <source>
        <dbReference type="ARBA" id="ARBA00011928"/>
    </source>
</evidence>
<feature type="chain" id="PRO_5032282731" description="cytokinin dehydrogenase" evidence="9">
    <location>
        <begin position="26"/>
        <end position="524"/>
    </location>
</feature>
<evidence type="ECO:0000256" key="5">
    <source>
        <dbReference type="ARBA" id="ARBA00022630"/>
    </source>
</evidence>
<dbReference type="GO" id="GO:0009690">
    <property type="term" value="P:cytokinin metabolic process"/>
    <property type="evidence" value="ECO:0007669"/>
    <property type="project" value="InterPro"/>
</dbReference>
<dbReference type="Gene3D" id="3.40.462.10">
    <property type="entry name" value="FAD-linked oxidases, C-terminal domain"/>
    <property type="match status" value="1"/>
</dbReference>
<dbReference type="Pfam" id="PF09265">
    <property type="entry name" value="Cytokin-bind"/>
    <property type="match status" value="1"/>
</dbReference>
<dbReference type="SUPFAM" id="SSF55103">
    <property type="entry name" value="FAD-linked oxidases, C-terminal domain"/>
    <property type="match status" value="1"/>
</dbReference>
<dbReference type="AlphaFoldDB" id="A0A833QXR1"/>
<dbReference type="InterPro" id="IPR016169">
    <property type="entry name" value="FAD-bd_PCMH_sub2"/>
</dbReference>
<proteinExistence type="inferred from homology"/>
<dbReference type="InterPro" id="IPR015345">
    <property type="entry name" value="Cytokinin_DH_FAD/cytokin-bd"/>
</dbReference>
<evidence type="ECO:0000256" key="7">
    <source>
        <dbReference type="ARBA" id="ARBA00023002"/>
    </source>
</evidence>
<dbReference type="InterPro" id="IPR016170">
    <property type="entry name" value="Cytok_DH_C_sf"/>
</dbReference>
<keyword evidence="5" id="KW-0285">Flavoprotein</keyword>
<dbReference type="Gene3D" id="3.30.43.10">
    <property type="entry name" value="Uridine Diphospho-n-acetylenolpyruvylglucosamine Reductase, domain 2"/>
    <property type="match status" value="1"/>
</dbReference>
<comment type="cofactor">
    <cofactor evidence="1">
        <name>FAD</name>
        <dbReference type="ChEBI" id="CHEBI:57692"/>
    </cofactor>
</comment>
<evidence type="ECO:0000313" key="12">
    <source>
        <dbReference type="Proteomes" id="UP000623129"/>
    </source>
</evidence>
<feature type="signal peptide" evidence="9">
    <location>
        <begin position="1"/>
        <end position="25"/>
    </location>
</feature>
<dbReference type="EC" id="1.5.99.12" evidence="4"/>
<reference evidence="11" key="1">
    <citation type="submission" date="2020-01" db="EMBL/GenBank/DDBJ databases">
        <title>Genome sequence of Kobresia littledalei, the first chromosome-level genome in the family Cyperaceae.</title>
        <authorList>
            <person name="Qu G."/>
        </authorList>
    </citation>
    <scope>NUCLEOTIDE SEQUENCE</scope>
    <source>
        <strain evidence="11">C.B.Clarke</strain>
        <tissue evidence="11">Leaf</tissue>
    </source>
</reference>
<protein>
    <recommendedName>
        <fullName evidence="4">cytokinin dehydrogenase</fullName>
        <ecNumber evidence="4">1.5.99.12</ecNumber>
    </recommendedName>
</protein>
<dbReference type="Gene3D" id="3.30.465.10">
    <property type="match status" value="1"/>
</dbReference>
<dbReference type="InterPro" id="IPR050432">
    <property type="entry name" value="FAD-linked_Oxidoreductases_BP"/>
</dbReference>
<dbReference type="Proteomes" id="UP000623129">
    <property type="component" value="Unassembled WGS sequence"/>
</dbReference>
<comment type="catalytic activity">
    <reaction evidence="8">
        <text>N(6)-dimethylallyladenine + A + H2O = 3-methyl-2-butenal + adenine + AH2</text>
        <dbReference type="Rhea" id="RHEA:13625"/>
        <dbReference type="ChEBI" id="CHEBI:13193"/>
        <dbReference type="ChEBI" id="CHEBI:15377"/>
        <dbReference type="ChEBI" id="CHEBI:15825"/>
        <dbReference type="ChEBI" id="CHEBI:16708"/>
        <dbReference type="ChEBI" id="CHEBI:17499"/>
        <dbReference type="ChEBI" id="CHEBI:17660"/>
        <dbReference type="EC" id="1.5.99.12"/>
    </reaction>
</comment>
<dbReference type="PROSITE" id="PS51387">
    <property type="entry name" value="FAD_PCMH"/>
    <property type="match status" value="1"/>
</dbReference>
<dbReference type="InterPro" id="IPR006094">
    <property type="entry name" value="Oxid_FAD_bind_N"/>
</dbReference>